<dbReference type="Pfam" id="PF13620">
    <property type="entry name" value="CarboxypepD_reg"/>
    <property type="match status" value="1"/>
</dbReference>
<evidence type="ECO:0000256" key="1">
    <source>
        <dbReference type="ARBA" id="ARBA00004571"/>
    </source>
</evidence>
<keyword evidence="6 7" id="KW-0998">Cell outer membrane</keyword>
<dbReference type="InterPro" id="IPR039426">
    <property type="entry name" value="TonB-dep_rcpt-like"/>
</dbReference>
<keyword evidence="11" id="KW-0645">Protease</keyword>
<evidence type="ECO:0000256" key="3">
    <source>
        <dbReference type="ARBA" id="ARBA00022452"/>
    </source>
</evidence>
<dbReference type="InterPro" id="IPR057601">
    <property type="entry name" value="Oar-like_b-barrel"/>
</dbReference>
<keyword evidence="9" id="KW-0732">Signal</keyword>
<dbReference type="GO" id="GO:0044718">
    <property type="term" value="P:siderophore transmembrane transport"/>
    <property type="evidence" value="ECO:0007669"/>
    <property type="project" value="TreeGrafter"/>
</dbReference>
<keyword evidence="3 7" id="KW-1134">Transmembrane beta strand</keyword>
<feature type="domain" description="TonB-dependent transporter Oar-like beta-barrel" evidence="10">
    <location>
        <begin position="589"/>
        <end position="982"/>
    </location>
</feature>
<dbReference type="Pfam" id="PF25183">
    <property type="entry name" value="OMP_b-brl_4"/>
    <property type="match status" value="2"/>
</dbReference>
<feature type="chain" id="PRO_5012640126" evidence="9">
    <location>
        <begin position="33"/>
        <end position="1023"/>
    </location>
</feature>
<evidence type="ECO:0000313" key="11">
    <source>
        <dbReference type="EMBL" id="SKC76027.1"/>
    </source>
</evidence>
<dbReference type="Proteomes" id="UP000190341">
    <property type="component" value="Unassembled WGS sequence"/>
</dbReference>
<dbReference type="SUPFAM" id="SSF49478">
    <property type="entry name" value="Cna protein B-type domain"/>
    <property type="match status" value="1"/>
</dbReference>
<dbReference type="GO" id="GO:0015344">
    <property type="term" value="F:siderophore uptake transmembrane transporter activity"/>
    <property type="evidence" value="ECO:0007669"/>
    <property type="project" value="TreeGrafter"/>
</dbReference>
<name>A0A1T5LJ83_9GAMM</name>
<gene>
    <name evidence="11" type="ORF">SAMN06296058_2607</name>
</gene>
<proteinExistence type="inferred from homology"/>
<feature type="domain" description="TonB-dependent transporter Oar-like beta-barrel" evidence="10">
    <location>
        <begin position="305"/>
        <end position="584"/>
    </location>
</feature>
<dbReference type="InterPro" id="IPR037066">
    <property type="entry name" value="Plug_dom_sf"/>
</dbReference>
<evidence type="ECO:0000256" key="8">
    <source>
        <dbReference type="SAM" id="MobiDB-lite"/>
    </source>
</evidence>
<dbReference type="GO" id="GO:0004180">
    <property type="term" value="F:carboxypeptidase activity"/>
    <property type="evidence" value="ECO:0007669"/>
    <property type="project" value="UniProtKB-KW"/>
</dbReference>
<dbReference type="Gene3D" id="2.170.130.10">
    <property type="entry name" value="TonB-dependent receptor, plug domain"/>
    <property type="match status" value="1"/>
</dbReference>
<dbReference type="InterPro" id="IPR036942">
    <property type="entry name" value="Beta-barrel_TonB_sf"/>
</dbReference>
<keyword evidence="4 7" id="KW-0812">Transmembrane</keyword>
<evidence type="ECO:0000256" key="5">
    <source>
        <dbReference type="ARBA" id="ARBA00023136"/>
    </source>
</evidence>
<dbReference type="PROSITE" id="PS52016">
    <property type="entry name" value="TONB_DEPENDENT_REC_3"/>
    <property type="match status" value="1"/>
</dbReference>
<dbReference type="SUPFAM" id="SSF56935">
    <property type="entry name" value="Porins"/>
    <property type="match status" value="1"/>
</dbReference>
<dbReference type="PANTHER" id="PTHR30069">
    <property type="entry name" value="TONB-DEPENDENT OUTER MEMBRANE RECEPTOR"/>
    <property type="match status" value="1"/>
</dbReference>
<keyword evidence="11" id="KW-0121">Carboxypeptidase</keyword>
<organism evidence="11 12">
    <name type="scientific">Pseudoxanthomonas indica</name>
    <dbReference type="NCBI Taxonomy" id="428993"/>
    <lineage>
        <taxon>Bacteria</taxon>
        <taxon>Pseudomonadati</taxon>
        <taxon>Pseudomonadota</taxon>
        <taxon>Gammaproteobacteria</taxon>
        <taxon>Lysobacterales</taxon>
        <taxon>Lysobacteraceae</taxon>
        <taxon>Pseudoxanthomonas</taxon>
    </lineage>
</organism>
<protein>
    <submittedName>
        <fullName evidence="11">Carboxypeptidase regulatory-like domain-containing protein</fullName>
    </submittedName>
</protein>
<accession>A0A1T5LJ83</accession>
<keyword evidence="12" id="KW-1185">Reference proteome</keyword>
<dbReference type="OrthoDB" id="9768147at2"/>
<dbReference type="AlphaFoldDB" id="A0A1T5LJ83"/>
<keyword evidence="11" id="KW-0378">Hydrolase</keyword>
<evidence type="ECO:0000313" key="12">
    <source>
        <dbReference type="Proteomes" id="UP000190341"/>
    </source>
</evidence>
<feature type="signal peptide" evidence="9">
    <location>
        <begin position="1"/>
        <end position="32"/>
    </location>
</feature>
<comment type="similarity">
    <text evidence="7">Belongs to the TonB-dependent receptor family.</text>
</comment>
<evidence type="ECO:0000256" key="6">
    <source>
        <dbReference type="ARBA" id="ARBA00023237"/>
    </source>
</evidence>
<evidence type="ECO:0000259" key="10">
    <source>
        <dbReference type="Pfam" id="PF25183"/>
    </source>
</evidence>
<dbReference type="Gene3D" id="2.60.40.1120">
    <property type="entry name" value="Carboxypeptidase-like, regulatory domain"/>
    <property type="match status" value="1"/>
</dbReference>
<sequence length="1023" mass="111272">MASNKRNCFSKHAKRTALSLALGACFIGGVHAQSNTAGAIAGRASAGDTITITSPSTGFTRTVTVGADGTFRFSALPTGQYTVTSSAGGSRNVAVNVGTAANADFVSAVASGGGATTLDAVQVVGTGFINPIDVTSVESNTILTAEQIAKIPVPRDTTSVALLAPGTVRGDAAFGNLASFGGASVAENQYFINGFNITNSFRSLNFSQVPFEAIAEQQIKTGGYGAEFGRSLGGVVNQVTKRGTNEFHAGANIFYTPESLTANTDNIYLRNGTLRQDNSRDEGWAATAAVWASGALIKDTLFAYALLQYGKTENDAWGNVLSPNNTNTKVKNPNWLLKMDWRINDSNLLELTAFSDKQKTDIDTYVNPLGQVAREDYIGTLKNEQGGENYVLKYTGYFTDNLTFSALAGHGEFSRAQKLITADGQNISYSGDLNQTLGGCPFILDVRPVYRRDITGAYYSRCNVAAGALLQRDDSKDTRDQFRIDVDWQLGDHLLKFGYDLDDYESVAGQANEGGLLWRYSTIDPTPLLPASGDEFDVVRQQTTTSGAVLEVKQRAFYIQDSWNVTDTFIAYLGLRWDTFENINGSGQSYVKIDNQFGPRLGFSWDVNGDSTFKLFGNAGRYALPLTPSVALRGASASVFTRRTWNFTGVDPVTGEPVLGTPRNNISYLNGEDGRGKDPLTIASKNLDPQYQDEYILGFQAALTQNLSLGMRGIYRELKAAIDDNCDYTAIMDANGLTPDEDGVWRNADGRAANIPGPGFPYCRMFNPGEDAVFVTDLYGDGNYVTNTIEGSRLSPKAKRTYSALEIFVDGSWDKFFLQGSYTYAKSKGNTEGGVKSDIGQADTNVTQDFDYIELTENTFGYLPNDRRHSFKLFGNYEISDEWSVGGNLLVQSGRPYNCLGVLDRDPNREPGDPPSQPRPIGTYNPHPYGASFMRCNNVPVPRGTAGRLPWTTNFDLNIAYRPSFAEGLQFKVDVFNLFDTQKTIGVNEVAEDPVSGLPVETYLSAAALQAPRTVRFMVQYDF</sequence>
<evidence type="ECO:0000256" key="2">
    <source>
        <dbReference type="ARBA" id="ARBA00022448"/>
    </source>
</evidence>
<evidence type="ECO:0000256" key="9">
    <source>
        <dbReference type="SAM" id="SignalP"/>
    </source>
</evidence>
<dbReference type="EMBL" id="FUZV01000002">
    <property type="protein sequence ID" value="SKC76027.1"/>
    <property type="molecule type" value="Genomic_DNA"/>
</dbReference>
<evidence type="ECO:0000256" key="7">
    <source>
        <dbReference type="PROSITE-ProRule" id="PRU01360"/>
    </source>
</evidence>
<dbReference type="PANTHER" id="PTHR30069:SF46">
    <property type="entry name" value="OAR PROTEIN"/>
    <property type="match status" value="1"/>
</dbReference>
<keyword evidence="2 7" id="KW-0813">Transport</keyword>
<feature type="compositionally biased region" description="Basic and acidic residues" evidence="8">
    <location>
        <begin position="903"/>
        <end position="912"/>
    </location>
</feature>
<comment type="subcellular location">
    <subcellularLocation>
        <location evidence="1 7">Cell outer membrane</location>
        <topology evidence="1 7">Multi-pass membrane protein</topology>
    </subcellularLocation>
</comment>
<feature type="region of interest" description="Disordered" evidence="8">
    <location>
        <begin position="903"/>
        <end position="924"/>
    </location>
</feature>
<keyword evidence="5 7" id="KW-0472">Membrane</keyword>
<reference evidence="11 12" key="1">
    <citation type="submission" date="2017-02" db="EMBL/GenBank/DDBJ databases">
        <authorList>
            <person name="Peterson S.W."/>
        </authorList>
    </citation>
    <scope>NUCLEOTIDE SEQUENCE [LARGE SCALE GENOMIC DNA]</scope>
    <source>
        <strain evidence="11 12">P15</strain>
    </source>
</reference>
<evidence type="ECO:0000256" key="4">
    <source>
        <dbReference type="ARBA" id="ARBA00022692"/>
    </source>
</evidence>
<dbReference type="STRING" id="428993.SAMN06296058_2607"/>
<dbReference type="GO" id="GO:0009279">
    <property type="term" value="C:cell outer membrane"/>
    <property type="evidence" value="ECO:0007669"/>
    <property type="project" value="UniProtKB-SubCell"/>
</dbReference>
<dbReference type="Gene3D" id="2.40.170.20">
    <property type="entry name" value="TonB-dependent receptor, beta-barrel domain"/>
    <property type="match status" value="1"/>
</dbReference>